<dbReference type="STRING" id="709015.GCA_000472485_03857"/>
<protein>
    <recommendedName>
        <fullName evidence="4">Lipoprotein</fullName>
    </recommendedName>
</protein>
<proteinExistence type="predicted"/>
<dbReference type="Proteomes" id="UP000266292">
    <property type="component" value="Chromosome"/>
</dbReference>
<name>A0A1X9YWS1_9BACT</name>
<dbReference type="KEGG" id="pact:CA264_19095"/>
<evidence type="ECO:0000256" key="1">
    <source>
        <dbReference type="SAM" id="SignalP"/>
    </source>
</evidence>
<dbReference type="OrthoDB" id="853431at2"/>
<feature type="chain" id="PRO_5011009944" description="Lipoprotein" evidence="1">
    <location>
        <begin position="21"/>
        <end position="123"/>
    </location>
</feature>
<feature type="signal peptide" evidence="1">
    <location>
        <begin position="1"/>
        <end position="20"/>
    </location>
</feature>
<accession>A0A1X9YWS1</accession>
<dbReference type="PROSITE" id="PS51257">
    <property type="entry name" value="PROKAR_LIPOPROTEIN"/>
    <property type="match status" value="1"/>
</dbReference>
<gene>
    <name evidence="2" type="ORF">CA264_19095</name>
</gene>
<dbReference type="AlphaFoldDB" id="A0A1X9YWS1"/>
<evidence type="ECO:0000313" key="3">
    <source>
        <dbReference type="Proteomes" id="UP000266292"/>
    </source>
</evidence>
<evidence type="ECO:0000313" key="2">
    <source>
        <dbReference type="EMBL" id="ARS37355.1"/>
    </source>
</evidence>
<keyword evidence="1" id="KW-0732">Signal</keyword>
<organism evidence="2 3">
    <name type="scientific">Pontibacter actiniarum</name>
    <dbReference type="NCBI Taxonomy" id="323450"/>
    <lineage>
        <taxon>Bacteria</taxon>
        <taxon>Pseudomonadati</taxon>
        <taxon>Bacteroidota</taxon>
        <taxon>Cytophagia</taxon>
        <taxon>Cytophagales</taxon>
        <taxon>Hymenobacteraceae</taxon>
        <taxon>Pontibacter</taxon>
    </lineage>
</organism>
<dbReference type="RefSeq" id="WP_025609006.1">
    <property type="nucleotide sequence ID" value="NZ_CP021235.1"/>
</dbReference>
<sequence length="123" mass="13227">MKSLLYIALLYLCLALLAMGCTKSAPVPACKAVEVVGQDCEQGWYLLKLEDDTDEAEGKSGTYVGQLQGGYVTTDNLPEQFRRAGAKVSVRLELNGSYGPTCVSTAMLYPAVRIVAVCGEDVR</sequence>
<keyword evidence="3" id="KW-1185">Reference proteome</keyword>
<reference evidence="3" key="1">
    <citation type="submission" date="2017-05" db="EMBL/GenBank/DDBJ databases">
        <authorList>
            <person name="Ray J."/>
            <person name="Price M."/>
            <person name="Deutschbauer A."/>
        </authorList>
    </citation>
    <scope>NUCLEOTIDE SEQUENCE [LARGE SCALE GENOMIC DNA]</scope>
    <source>
        <strain evidence="3">DSM 19842</strain>
    </source>
</reference>
<evidence type="ECO:0008006" key="4">
    <source>
        <dbReference type="Google" id="ProtNLM"/>
    </source>
</evidence>
<dbReference type="EMBL" id="CP021235">
    <property type="protein sequence ID" value="ARS37355.1"/>
    <property type="molecule type" value="Genomic_DNA"/>
</dbReference>